<evidence type="ECO:0000256" key="6">
    <source>
        <dbReference type="ARBA" id="ARBA00022958"/>
    </source>
</evidence>
<gene>
    <name evidence="14" type="ORF">WG617_02440</name>
</gene>
<keyword evidence="2" id="KW-0813">Transport</keyword>
<proteinExistence type="predicted"/>
<dbReference type="Proteomes" id="UP001477443">
    <property type="component" value="Chromosome"/>
</dbReference>
<protein>
    <submittedName>
        <fullName evidence="14">Ion transporter</fullName>
    </submittedName>
</protein>
<dbReference type="PANTHER" id="PTHR11537">
    <property type="entry name" value="VOLTAGE-GATED POTASSIUM CHANNEL"/>
    <property type="match status" value="1"/>
</dbReference>
<keyword evidence="3" id="KW-0633">Potassium transport</keyword>
<keyword evidence="5" id="KW-0631">Potassium channel</keyword>
<evidence type="ECO:0000256" key="10">
    <source>
        <dbReference type="ARBA" id="ARBA00023303"/>
    </source>
</evidence>
<dbReference type="InterPro" id="IPR028325">
    <property type="entry name" value="VG_K_chnl"/>
</dbReference>
<feature type="transmembrane region" description="Helical" evidence="12">
    <location>
        <begin position="56"/>
        <end position="74"/>
    </location>
</feature>
<evidence type="ECO:0000256" key="1">
    <source>
        <dbReference type="ARBA" id="ARBA00004141"/>
    </source>
</evidence>
<keyword evidence="7 12" id="KW-1133">Transmembrane helix</keyword>
<feature type="transmembrane region" description="Helical" evidence="12">
    <location>
        <begin position="193"/>
        <end position="214"/>
    </location>
</feature>
<keyword evidence="4 12" id="KW-0812">Transmembrane</keyword>
<feature type="transmembrane region" description="Helical" evidence="12">
    <location>
        <begin position="122"/>
        <end position="149"/>
    </location>
</feature>
<dbReference type="EMBL" id="CP148067">
    <property type="protein sequence ID" value="WXL28870.1"/>
    <property type="molecule type" value="Genomic_DNA"/>
</dbReference>
<organism evidence="14 15">
    <name type="scientific">Mycoplasmopsis felifaucium</name>
    <dbReference type="NCBI Taxonomy" id="35768"/>
    <lineage>
        <taxon>Bacteria</taxon>
        <taxon>Bacillati</taxon>
        <taxon>Mycoplasmatota</taxon>
        <taxon>Mycoplasmoidales</taxon>
        <taxon>Metamycoplasmataceae</taxon>
        <taxon>Mycoplasmopsis</taxon>
    </lineage>
</organism>
<keyword evidence="15" id="KW-1185">Reference proteome</keyword>
<comment type="subcellular location">
    <subcellularLocation>
        <location evidence="1">Membrane</location>
        <topology evidence="1">Multi-pass membrane protein</topology>
    </subcellularLocation>
</comment>
<evidence type="ECO:0000256" key="7">
    <source>
        <dbReference type="ARBA" id="ARBA00022989"/>
    </source>
</evidence>
<keyword evidence="10" id="KW-0407">Ion channel</keyword>
<keyword evidence="8" id="KW-0406">Ion transport</keyword>
<evidence type="ECO:0000256" key="5">
    <source>
        <dbReference type="ARBA" id="ARBA00022826"/>
    </source>
</evidence>
<feature type="transmembrane region" description="Helical" evidence="12">
    <location>
        <begin position="161"/>
        <end position="181"/>
    </location>
</feature>
<feature type="domain" description="Ion transport" evidence="13">
    <location>
        <begin position="57"/>
        <end position="322"/>
    </location>
</feature>
<evidence type="ECO:0000256" key="12">
    <source>
        <dbReference type="SAM" id="Phobius"/>
    </source>
</evidence>
<feature type="transmembrane region" description="Helical" evidence="12">
    <location>
        <begin position="299"/>
        <end position="325"/>
    </location>
</feature>
<evidence type="ECO:0000256" key="11">
    <source>
        <dbReference type="SAM" id="MobiDB-lite"/>
    </source>
</evidence>
<dbReference type="Gene3D" id="1.10.287.70">
    <property type="match status" value="1"/>
</dbReference>
<accession>A0ABZ2RR39</accession>
<evidence type="ECO:0000256" key="9">
    <source>
        <dbReference type="ARBA" id="ARBA00023136"/>
    </source>
</evidence>
<name>A0ABZ2RR39_9BACT</name>
<evidence type="ECO:0000256" key="4">
    <source>
        <dbReference type="ARBA" id="ARBA00022692"/>
    </source>
</evidence>
<dbReference type="SUPFAM" id="SSF81324">
    <property type="entry name" value="Voltage-gated potassium channels"/>
    <property type="match status" value="1"/>
</dbReference>
<evidence type="ECO:0000259" key="13">
    <source>
        <dbReference type="Pfam" id="PF00520"/>
    </source>
</evidence>
<dbReference type="PRINTS" id="PR00169">
    <property type="entry name" value="KCHANNEL"/>
</dbReference>
<evidence type="ECO:0000313" key="14">
    <source>
        <dbReference type="EMBL" id="WXL28870.1"/>
    </source>
</evidence>
<dbReference type="InterPro" id="IPR005821">
    <property type="entry name" value="Ion_trans_dom"/>
</dbReference>
<reference evidence="14" key="1">
    <citation type="submission" date="2024-03" db="EMBL/GenBank/DDBJ databases">
        <title>Complete genome sequence of Mycoplasma felifaucium Z921 isolated from the trachea of a cheetah.</title>
        <authorList>
            <person name="Spergser J."/>
        </authorList>
    </citation>
    <scope>NUCLEOTIDE SEQUENCE [LARGE SCALE GENOMIC DNA]</scope>
    <source>
        <strain evidence="14">Z921</strain>
    </source>
</reference>
<feature type="transmembrane region" description="Helical" evidence="12">
    <location>
        <begin position="86"/>
        <end position="110"/>
    </location>
</feature>
<evidence type="ECO:0000256" key="3">
    <source>
        <dbReference type="ARBA" id="ARBA00022538"/>
    </source>
</evidence>
<sequence length="389" mass="45227">MFLLKDRKKEIDNSLADRFANRPIKYLSIIFNPESEIPYDHEHKYKYYLTRIFRDFYAILVAFIILFSFINFYLQRNFSEINSKAVKIFELFTFIFLIFDMIIHIVTYPARDTGHDKISRSIFSYFFTGGFWISVITILPSLYVINLFFGTDYKILEAFKAFKFLRILRLIMLLNMFSAFASMSKAFKNDRAILFNIILFVVLLLFLFSLTVWYTESQWVIQQAKDLYIKEFKELNPGKDVDFADFAKRSSFWIDKWYATSPAGSSTIRSFSEALYFSAITLTTIGYGDFTPKSPFSRMIVPVISIVGIAIIAIPGGVISATLITSLKEAKPTKKVESEQSKNDEKAQDEVDSERAKLILKEKKEILAMLDKEIEKIATKIIENRENNN</sequence>
<evidence type="ECO:0000256" key="2">
    <source>
        <dbReference type="ARBA" id="ARBA00022448"/>
    </source>
</evidence>
<evidence type="ECO:0000256" key="8">
    <source>
        <dbReference type="ARBA" id="ARBA00023065"/>
    </source>
</evidence>
<evidence type="ECO:0000313" key="15">
    <source>
        <dbReference type="Proteomes" id="UP001477443"/>
    </source>
</evidence>
<dbReference type="PANTHER" id="PTHR11537:SF254">
    <property type="entry name" value="POTASSIUM VOLTAGE-GATED CHANNEL PROTEIN SHAB"/>
    <property type="match status" value="1"/>
</dbReference>
<dbReference type="RefSeq" id="WP_338822421.1">
    <property type="nucleotide sequence ID" value="NZ_CP148067.1"/>
</dbReference>
<keyword evidence="9 12" id="KW-0472">Membrane</keyword>
<feature type="region of interest" description="Disordered" evidence="11">
    <location>
        <begin position="334"/>
        <end position="353"/>
    </location>
</feature>
<dbReference type="Pfam" id="PF00520">
    <property type="entry name" value="Ion_trans"/>
    <property type="match status" value="1"/>
</dbReference>
<keyword evidence="6" id="KW-0630">Potassium</keyword>